<evidence type="ECO:0000256" key="1">
    <source>
        <dbReference type="SAM" id="Phobius"/>
    </source>
</evidence>
<evidence type="ECO:0000259" key="3">
    <source>
        <dbReference type="PROSITE" id="PS50887"/>
    </source>
</evidence>
<proteinExistence type="predicted"/>
<keyword evidence="1" id="KW-1133">Transmembrane helix</keyword>
<reference evidence="5" key="1">
    <citation type="journal article" date="2019" name="Int. J. Syst. Evol. Microbiol.">
        <title>The Global Catalogue of Microorganisms (GCM) 10K type strain sequencing project: providing services to taxonomists for standard genome sequencing and annotation.</title>
        <authorList>
            <consortium name="The Broad Institute Genomics Platform"/>
            <consortium name="The Broad Institute Genome Sequencing Center for Infectious Disease"/>
            <person name="Wu L."/>
            <person name="Ma J."/>
        </authorList>
    </citation>
    <scope>NUCLEOTIDE SEQUENCE [LARGE SCALE GENOMIC DNA]</scope>
    <source>
        <strain evidence="5">JCM 9458</strain>
    </source>
</reference>
<dbReference type="Pfam" id="PF00990">
    <property type="entry name" value="GGDEF"/>
    <property type="match status" value="1"/>
</dbReference>
<dbReference type="Proteomes" id="UP001501676">
    <property type="component" value="Unassembled WGS sequence"/>
</dbReference>
<feature type="transmembrane region" description="Helical" evidence="1">
    <location>
        <begin position="95"/>
        <end position="114"/>
    </location>
</feature>
<feature type="transmembrane region" description="Helical" evidence="1">
    <location>
        <begin position="193"/>
        <end position="215"/>
    </location>
</feature>
<dbReference type="SMART" id="SM00052">
    <property type="entry name" value="EAL"/>
    <property type="match status" value="1"/>
</dbReference>
<dbReference type="InterPro" id="IPR001633">
    <property type="entry name" value="EAL_dom"/>
</dbReference>
<dbReference type="SMART" id="SM00267">
    <property type="entry name" value="GGDEF"/>
    <property type="match status" value="1"/>
</dbReference>
<feature type="transmembrane region" description="Helical" evidence="1">
    <location>
        <begin position="260"/>
        <end position="280"/>
    </location>
</feature>
<keyword evidence="5" id="KW-1185">Reference proteome</keyword>
<dbReference type="SUPFAM" id="SSF141868">
    <property type="entry name" value="EAL domain-like"/>
    <property type="match status" value="1"/>
</dbReference>
<evidence type="ECO:0008006" key="6">
    <source>
        <dbReference type="Google" id="ProtNLM"/>
    </source>
</evidence>
<dbReference type="NCBIfam" id="TIGR00254">
    <property type="entry name" value="GGDEF"/>
    <property type="match status" value="1"/>
</dbReference>
<dbReference type="CDD" id="cd01948">
    <property type="entry name" value="EAL"/>
    <property type="match status" value="1"/>
</dbReference>
<gene>
    <name evidence="4" type="ORF">GCM10020369_76810</name>
</gene>
<feature type="transmembrane region" description="Helical" evidence="1">
    <location>
        <begin position="27"/>
        <end position="47"/>
    </location>
</feature>
<feature type="transmembrane region" description="Helical" evidence="1">
    <location>
        <begin position="126"/>
        <end position="147"/>
    </location>
</feature>
<comment type="caution">
    <text evidence="4">The sequence shown here is derived from an EMBL/GenBank/DDBJ whole genome shotgun (WGS) entry which is preliminary data.</text>
</comment>
<feature type="domain" description="EAL" evidence="2">
    <location>
        <begin position="494"/>
        <end position="740"/>
    </location>
</feature>
<dbReference type="InterPro" id="IPR052155">
    <property type="entry name" value="Biofilm_reg_signaling"/>
</dbReference>
<sequence length="740" mass="76991">MRRGWLTGVVVLSVAFQVALVLLPTGAVHVESIGLLLVTAWATRHFARRARELTGAQRRWRMLSVVALVFWALALTGNEVGLAVGASLGVRMGTLAFFAQLALACAVVTLLMVPGLRLTRSSTARMLIDGAAVGLSLASLAWAALFGVDPAVDLDAPGALALITLSGSLLVLLSAALPIMLGRSHNGPTSLGSFAGGIAVMACGALAAGFAALAGDPAPEAVAGGALFLGTALIGRAALLPMPTFVRRASWDYPTTLAQALPYLVLLALALIAAVHQALVREINPVLTGMLFTLAVAVLTRQFLSLQRNARLAAELTRQRAQLAYQAFHDPLTGLANRTLFAERLDAALAAGRAPSVLLVDLDGFKAVNDSRGHAAGDQLLVTVARRLRASVGSADTVARMGGDEFAVLVPGTDTSTDPREVAETILGRVARPVTLGEATVGLRVSVGVATAQPGSSADAVLRDADLALYRAKQEGKNRYRVADSELAQRSLDRYRLEEELRSGVRQDEFEVLYRPVVESASERIVGAEAVLRWHHRERGLLDRAEFEDAAIAVGLLTALDRRVLESACADAAAWADSAPDLTVTVPICAASVADAALLGAVTRCLVAGGIRPDVLELAVPSAALVADAAGVEPPLRALAGLGVNLAVADIGAGPTELHSLRTLPLRTALLHRSLAGDPVLIRAVFALVEALGMRPVVTGVGSRARLRECGAGLATFGAAVSADEFALLLPGPHRADSVA</sequence>
<dbReference type="PANTHER" id="PTHR44757:SF2">
    <property type="entry name" value="BIOFILM ARCHITECTURE MAINTENANCE PROTEIN MBAA"/>
    <property type="match status" value="1"/>
</dbReference>
<evidence type="ECO:0000313" key="5">
    <source>
        <dbReference type="Proteomes" id="UP001501676"/>
    </source>
</evidence>
<dbReference type="CDD" id="cd01949">
    <property type="entry name" value="GGDEF"/>
    <property type="match status" value="1"/>
</dbReference>
<organism evidence="4 5">
    <name type="scientific">Cryptosporangium minutisporangium</name>
    <dbReference type="NCBI Taxonomy" id="113569"/>
    <lineage>
        <taxon>Bacteria</taxon>
        <taxon>Bacillati</taxon>
        <taxon>Actinomycetota</taxon>
        <taxon>Actinomycetes</taxon>
        <taxon>Cryptosporangiales</taxon>
        <taxon>Cryptosporangiaceae</taxon>
        <taxon>Cryptosporangium</taxon>
    </lineage>
</organism>
<dbReference type="Gene3D" id="3.30.70.270">
    <property type="match status" value="1"/>
</dbReference>
<accession>A0ABP6TB67</accession>
<dbReference type="RefSeq" id="WP_345733241.1">
    <property type="nucleotide sequence ID" value="NZ_BAAAYN010000064.1"/>
</dbReference>
<feature type="transmembrane region" description="Helical" evidence="1">
    <location>
        <begin position="159"/>
        <end position="181"/>
    </location>
</feature>
<evidence type="ECO:0000313" key="4">
    <source>
        <dbReference type="EMBL" id="GAA3397247.1"/>
    </source>
</evidence>
<keyword evidence="1" id="KW-0472">Membrane</keyword>
<dbReference type="Gene3D" id="3.20.20.450">
    <property type="entry name" value="EAL domain"/>
    <property type="match status" value="1"/>
</dbReference>
<dbReference type="InterPro" id="IPR035919">
    <property type="entry name" value="EAL_sf"/>
</dbReference>
<dbReference type="InterPro" id="IPR000160">
    <property type="entry name" value="GGDEF_dom"/>
</dbReference>
<dbReference type="PROSITE" id="PS50883">
    <property type="entry name" value="EAL"/>
    <property type="match status" value="1"/>
</dbReference>
<dbReference type="Pfam" id="PF00563">
    <property type="entry name" value="EAL"/>
    <property type="match status" value="1"/>
</dbReference>
<keyword evidence="1" id="KW-0812">Transmembrane</keyword>
<protein>
    <recommendedName>
        <fullName evidence="6">Diguanylate cyclase/phosphodiesterase</fullName>
    </recommendedName>
</protein>
<dbReference type="SUPFAM" id="SSF55073">
    <property type="entry name" value="Nucleotide cyclase"/>
    <property type="match status" value="1"/>
</dbReference>
<feature type="transmembrane region" description="Helical" evidence="1">
    <location>
        <begin position="221"/>
        <end position="239"/>
    </location>
</feature>
<feature type="transmembrane region" description="Helical" evidence="1">
    <location>
        <begin position="59"/>
        <end position="75"/>
    </location>
</feature>
<dbReference type="PANTHER" id="PTHR44757">
    <property type="entry name" value="DIGUANYLATE CYCLASE DGCP"/>
    <property type="match status" value="1"/>
</dbReference>
<dbReference type="InterPro" id="IPR029787">
    <property type="entry name" value="Nucleotide_cyclase"/>
</dbReference>
<dbReference type="InterPro" id="IPR043128">
    <property type="entry name" value="Rev_trsase/Diguanyl_cyclase"/>
</dbReference>
<name>A0ABP6TB67_9ACTN</name>
<dbReference type="PROSITE" id="PS50887">
    <property type="entry name" value="GGDEF"/>
    <property type="match status" value="1"/>
</dbReference>
<feature type="domain" description="GGDEF" evidence="3">
    <location>
        <begin position="353"/>
        <end position="485"/>
    </location>
</feature>
<dbReference type="EMBL" id="BAAAYN010000064">
    <property type="protein sequence ID" value="GAA3397247.1"/>
    <property type="molecule type" value="Genomic_DNA"/>
</dbReference>
<evidence type="ECO:0000259" key="2">
    <source>
        <dbReference type="PROSITE" id="PS50883"/>
    </source>
</evidence>